<comment type="caution">
    <text evidence="1">The sequence shown here is derived from an EMBL/GenBank/DDBJ whole genome shotgun (WGS) entry which is preliminary data.</text>
</comment>
<protein>
    <submittedName>
        <fullName evidence="1">Uncharacterized protein</fullName>
    </submittedName>
</protein>
<dbReference type="Proteomes" id="UP001160301">
    <property type="component" value="Unassembled WGS sequence"/>
</dbReference>
<dbReference type="EMBL" id="JARZHI010000049">
    <property type="protein sequence ID" value="MDI1434918.1"/>
    <property type="molecule type" value="Genomic_DNA"/>
</dbReference>
<keyword evidence="2" id="KW-1185">Reference proteome</keyword>
<dbReference type="RefSeq" id="WP_136971435.1">
    <property type="nucleotide sequence ID" value="NZ_JARZHI010000049.1"/>
</dbReference>
<reference evidence="1 2" key="1">
    <citation type="submission" date="2023-04" db="EMBL/GenBank/DDBJ databases">
        <title>The genome sequence of Polyangium sorediatum DSM14670.</title>
        <authorList>
            <person name="Zhang X."/>
        </authorList>
    </citation>
    <scope>NUCLEOTIDE SEQUENCE [LARGE SCALE GENOMIC DNA]</scope>
    <source>
        <strain evidence="1 2">DSM 14670</strain>
    </source>
</reference>
<accession>A0ABT6P2X8</accession>
<proteinExistence type="predicted"/>
<evidence type="ECO:0000313" key="2">
    <source>
        <dbReference type="Proteomes" id="UP001160301"/>
    </source>
</evidence>
<name>A0ABT6P2X8_9BACT</name>
<evidence type="ECO:0000313" key="1">
    <source>
        <dbReference type="EMBL" id="MDI1434918.1"/>
    </source>
</evidence>
<sequence>MSNDVYGFVATQHPNETRAFLEAAASRRNIGVKFIMADELFNFPPEVLPTGNHVAFVVGDRGGKESADYLTDMVDYAPGALEGLSASGEQRLSLLVDWIEEIGRHRATEWIYIAMTECSEIESHERVGLDGLRGQLMSDFRQHAPPNRLYVVSA</sequence>
<organism evidence="1 2">
    <name type="scientific">Polyangium sorediatum</name>
    <dbReference type="NCBI Taxonomy" id="889274"/>
    <lineage>
        <taxon>Bacteria</taxon>
        <taxon>Pseudomonadati</taxon>
        <taxon>Myxococcota</taxon>
        <taxon>Polyangia</taxon>
        <taxon>Polyangiales</taxon>
        <taxon>Polyangiaceae</taxon>
        <taxon>Polyangium</taxon>
    </lineage>
</organism>
<gene>
    <name evidence="1" type="ORF">QHF89_35780</name>
</gene>